<dbReference type="OrthoDB" id="658951at2759"/>
<dbReference type="AlphaFoldDB" id="A0A5J9VZ62"/>
<protein>
    <recommendedName>
        <fullName evidence="1">F-box domain-containing protein</fullName>
    </recommendedName>
</protein>
<comment type="caution">
    <text evidence="2">The sequence shown here is derived from an EMBL/GenBank/DDBJ whole genome shotgun (WGS) entry which is preliminary data.</text>
</comment>
<feature type="non-terminal residue" evidence="2">
    <location>
        <position position="1"/>
    </location>
</feature>
<organism evidence="2 3">
    <name type="scientific">Eragrostis curvula</name>
    <name type="common">weeping love grass</name>
    <dbReference type="NCBI Taxonomy" id="38414"/>
    <lineage>
        <taxon>Eukaryota</taxon>
        <taxon>Viridiplantae</taxon>
        <taxon>Streptophyta</taxon>
        <taxon>Embryophyta</taxon>
        <taxon>Tracheophyta</taxon>
        <taxon>Spermatophyta</taxon>
        <taxon>Magnoliopsida</taxon>
        <taxon>Liliopsida</taxon>
        <taxon>Poales</taxon>
        <taxon>Poaceae</taxon>
        <taxon>PACMAD clade</taxon>
        <taxon>Chloridoideae</taxon>
        <taxon>Eragrostideae</taxon>
        <taxon>Eragrostidinae</taxon>
        <taxon>Eragrostis</taxon>
    </lineage>
</organism>
<dbReference type="EMBL" id="RWGY01000007">
    <property type="protein sequence ID" value="TVU40390.1"/>
    <property type="molecule type" value="Genomic_DNA"/>
</dbReference>
<proteinExistence type="predicted"/>
<evidence type="ECO:0000259" key="1">
    <source>
        <dbReference type="Pfam" id="PF00646"/>
    </source>
</evidence>
<evidence type="ECO:0000313" key="3">
    <source>
        <dbReference type="Proteomes" id="UP000324897"/>
    </source>
</evidence>
<keyword evidence="3" id="KW-1185">Reference proteome</keyword>
<dbReference type="Gramene" id="TVU40390">
    <property type="protein sequence ID" value="TVU40390"/>
    <property type="gene ID" value="EJB05_13853"/>
</dbReference>
<accession>A0A5J9VZ62</accession>
<dbReference type="InterPro" id="IPR001810">
    <property type="entry name" value="F-box_dom"/>
</dbReference>
<dbReference type="SUPFAM" id="SSF81383">
    <property type="entry name" value="F-box domain"/>
    <property type="match status" value="1"/>
</dbReference>
<evidence type="ECO:0000313" key="2">
    <source>
        <dbReference type="EMBL" id="TVU40390.1"/>
    </source>
</evidence>
<dbReference type="PANTHER" id="PTHR32133">
    <property type="entry name" value="OS07G0120400 PROTEIN"/>
    <property type="match status" value="1"/>
</dbReference>
<sequence length="164" mass="18987">MLPPSCRPPALMEELVEEILLRCPPAEPAFLFRAVLVCKHWRHLICGPGFRRRFREHHWTGPMLGFLCDLKTASDEFNKHDTSFVPTTTTFAVNPRWRRVVDALHGRTFRLPNAVNPRWRRVVDALHGRVLFVDASEGSCEFPDLLVWNSTDALQKNRLLVTKF</sequence>
<feature type="domain" description="F-box" evidence="1">
    <location>
        <begin position="13"/>
        <end position="52"/>
    </location>
</feature>
<dbReference type="Pfam" id="PF00646">
    <property type="entry name" value="F-box"/>
    <property type="match status" value="1"/>
</dbReference>
<name>A0A5J9VZ62_9POAL</name>
<dbReference type="Proteomes" id="UP000324897">
    <property type="component" value="Chromosome 4"/>
</dbReference>
<dbReference type="InterPro" id="IPR036047">
    <property type="entry name" value="F-box-like_dom_sf"/>
</dbReference>
<gene>
    <name evidence="2" type="ORF">EJB05_13853</name>
</gene>
<dbReference type="PANTHER" id="PTHR32133:SF297">
    <property type="entry name" value="F-BOX DOMAIN-CONTAINING PROTEIN"/>
    <property type="match status" value="1"/>
</dbReference>
<reference evidence="2 3" key="1">
    <citation type="journal article" date="2019" name="Sci. Rep.">
        <title>A high-quality genome of Eragrostis curvula grass provides insights into Poaceae evolution and supports new strategies to enhance forage quality.</title>
        <authorList>
            <person name="Carballo J."/>
            <person name="Santos B.A.C.M."/>
            <person name="Zappacosta D."/>
            <person name="Garbus I."/>
            <person name="Selva J.P."/>
            <person name="Gallo C.A."/>
            <person name="Diaz A."/>
            <person name="Albertini E."/>
            <person name="Caccamo M."/>
            <person name="Echenique V."/>
        </authorList>
    </citation>
    <scope>NUCLEOTIDE SEQUENCE [LARGE SCALE GENOMIC DNA]</scope>
    <source>
        <strain evidence="3">cv. Victoria</strain>
        <tissue evidence="2">Leaf</tissue>
    </source>
</reference>